<evidence type="ECO:0000259" key="1">
    <source>
        <dbReference type="Pfam" id="PF13480"/>
    </source>
</evidence>
<dbReference type="InterPro" id="IPR016181">
    <property type="entry name" value="Acyl_CoA_acyltransferase"/>
</dbReference>
<gene>
    <name evidence="2" type="ORF">NBZ79_19300</name>
</gene>
<sequence>MGLLGKGEIVMARTPQKIEFSRSTDCDFNHLVGSRQSKMDFSQDTAAGGQLSLTILQSVEELIQYQEEWDHFVEAAGSDIYFVVDWLQTWLKFYGKNSEIKCYVVTQQEKIVAVLPFCIERLRIGFISIRVVRVVGSYGTMSVLSPPIEPGFEVPVMKAVLSSLFANNKIDAVCLSPLSGINPLSLIENWDEVSDNKFGFQEKKDVGIHTVFDLPDTFDEYLHSFGKSTRRSYNKSNRLLSDDFKIENRIVEGESAVKFFDNFASLHTKLWKHVGKLGHFGEWPDGLEFNRELVRKLAPKGQAKFHDFSAEEKPLCMTYLFELGEISYMRLSARDPDPEMMRFSLGRVGHGKCLEFLIDDGLKLAEAGPGHYDYKTALGGKEYQMKRLIFTRFSSRVRMRIYLLMSEYLDFFYYRLWFKKLSPKLRLRSRPLWAFWVKAKL</sequence>
<feature type="domain" description="BioF2-like acetyltransferase" evidence="1">
    <location>
        <begin position="228"/>
        <end position="375"/>
    </location>
</feature>
<dbReference type="Pfam" id="PF13480">
    <property type="entry name" value="Acetyltransf_6"/>
    <property type="match status" value="1"/>
</dbReference>
<dbReference type="Gene3D" id="3.40.630.30">
    <property type="match status" value="1"/>
</dbReference>
<dbReference type="RefSeq" id="WP_251934295.1">
    <property type="nucleotide sequence ID" value="NZ_CP098747.1"/>
</dbReference>
<evidence type="ECO:0000313" key="3">
    <source>
        <dbReference type="Proteomes" id="UP001056291"/>
    </source>
</evidence>
<accession>A0ABY4W2M1</accession>
<dbReference type="Proteomes" id="UP001056291">
    <property type="component" value="Chromosome"/>
</dbReference>
<dbReference type="SUPFAM" id="SSF55729">
    <property type="entry name" value="Acyl-CoA N-acyltransferases (Nat)"/>
    <property type="match status" value="1"/>
</dbReference>
<organism evidence="2 3">
    <name type="scientific">Sneathiella marina</name>
    <dbReference type="NCBI Taxonomy" id="2950108"/>
    <lineage>
        <taxon>Bacteria</taxon>
        <taxon>Pseudomonadati</taxon>
        <taxon>Pseudomonadota</taxon>
        <taxon>Alphaproteobacteria</taxon>
        <taxon>Sneathiellales</taxon>
        <taxon>Sneathiellaceae</taxon>
        <taxon>Sneathiella</taxon>
    </lineage>
</organism>
<dbReference type="InterPro" id="IPR038740">
    <property type="entry name" value="BioF2-like_GNAT_dom"/>
</dbReference>
<keyword evidence="3" id="KW-1185">Reference proteome</keyword>
<evidence type="ECO:0000313" key="2">
    <source>
        <dbReference type="EMBL" id="USG61308.1"/>
    </source>
</evidence>
<name>A0ABY4W2M1_9PROT</name>
<proteinExistence type="predicted"/>
<reference evidence="2" key="1">
    <citation type="submission" date="2022-06" db="EMBL/GenBank/DDBJ databases">
        <title>Sneathiella actinostolidae sp. nov., isolated from a sea anemonein the Western Pacific Ocean.</title>
        <authorList>
            <person name="Wei M.J."/>
        </authorList>
    </citation>
    <scope>NUCLEOTIDE SEQUENCE</scope>
    <source>
        <strain evidence="2">PHK-P5</strain>
    </source>
</reference>
<protein>
    <submittedName>
        <fullName evidence="2">GNAT family N-acetyltransferase</fullName>
    </submittedName>
</protein>
<dbReference type="EMBL" id="CP098747">
    <property type="protein sequence ID" value="USG61308.1"/>
    <property type="molecule type" value="Genomic_DNA"/>
</dbReference>